<comment type="caution">
    <text evidence="4">The sequence shown here is derived from an EMBL/GenBank/DDBJ whole genome shotgun (WGS) entry which is preliminary data.</text>
</comment>
<reference evidence="4" key="1">
    <citation type="submission" date="2021-02" db="EMBL/GenBank/DDBJ databases">
        <authorList>
            <person name="Nowell W R."/>
        </authorList>
    </citation>
    <scope>NUCLEOTIDE SEQUENCE</scope>
</reference>
<keyword evidence="1" id="KW-0175">Coiled coil</keyword>
<gene>
    <name evidence="3" type="ORF">EDS130_LOCUS1740</name>
    <name evidence="4" type="ORF">XAT740_LOCUS14170</name>
</gene>
<dbReference type="OrthoDB" id="10037330at2759"/>
<keyword evidence="5" id="KW-1185">Reference proteome</keyword>
<evidence type="ECO:0000313" key="3">
    <source>
        <dbReference type="EMBL" id="CAF0741132.1"/>
    </source>
</evidence>
<name>A0A814I6V4_ADIRI</name>
<evidence type="ECO:0000313" key="4">
    <source>
        <dbReference type="EMBL" id="CAF1019791.1"/>
    </source>
</evidence>
<dbReference type="AlphaFoldDB" id="A0A814I6V4"/>
<proteinExistence type="predicted"/>
<accession>A0A814I6V4</accession>
<dbReference type="EMBL" id="CAJNOJ010000004">
    <property type="protein sequence ID" value="CAF0741132.1"/>
    <property type="molecule type" value="Genomic_DNA"/>
</dbReference>
<dbReference type="Proteomes" id="UP000663852">
    <property type="component" value="Unassembled WGS sequence"/>
</dbReference>
<protein>
    <submittedName>
        <fullName evidence="4">Uncharacterized protein</fullName>
    </submittedName>
</protein>
<dbReference type="Proteomes" id="UP000663828">
    <property type="component" value="Unassembled WGS sequence"/>
</dbReference>
<feature type="region of interest" description="Disordered" evidence="2">
    <location>
        <begin position="386"/>
        <end position="408"/>
    </location>
</feature>
<feature type="coiled-coil region" evidence="1">
    <location>
        <begin position="32"/>
        <end position="154"/>
    </location>
</feature>
<evidence type="ECO:0000256" key="1">
    <source>
        <dbReference type="SAM" id="Coils"/>
    </source>
</evidence>
<feature type="compositionally biased region" description="Basic and acidic residues" evidence="2">
    <location>
        <begin position="391"/>
        <end position="401"/>
    </location>
</feature>
<sequence length="408" mass="47205">MASSARRKTNCSKCNKAAGIFTCRGCEKDFCYRHVAEHRQELNKHMEELTNNHDLFVQTIAEQEANPNCHPSIEKINTWEQKSIKKIHQAAKDAREELLKNLRGHRTQVANNLQQITEELNKARSEDDYVETDLNEWKEKLEKLRTDLAATQMLDLSQDEDARTLIPKIFVHKSSTDIFNRTLNDIQILEDGNLAVHGQTQQYAIVRGKNEYSSGQHRLYFQLERYQNMGGIFCGVVSKTMSVETLQDILNKLDLYEQNYGRRAFQNFYSANSTISDRIKQVSDHNYNDGYYNQTSTDSKFIPVCLTASVFMNKKNNKVELLINCDAKTICLTNEQTQQKQNCAVELNICPLPWQICFIAYSANDRIRISELNSVDNEQATLPARRRGIQPKKDRINRADELENNYME</sequence>
<evidence type="ECO:0000313" key="5">
    <source>
        <dbReference type="Proteomes" id="UP000663828"/>
    </source>
</evidence>
<organism evidence="4 5">
    <name type="scientific">Adineta ricciae</name>
    <name type="common">Rotifer</name>
    <dbReference type="NCBI Taxonomy" id="249248"/>
    <lineage>
        <taxon>Eukaryota</taxon>
        <taxon>Metazoa</taxon>
        <taxon>Spiralia</taxon>
        <taxon>Gnathifera</taxon>
        <taxon>Rotifera</taxon>
        <taxon>Eurotatoria</taxon>
        <taxon>Bdelloidea</taxon>
        <taxon>Adinetida</taxon>
        <taxon>Adinetidae</taxon>
        <taxon>Adineta</taxon>
    </lineage>
</organism>
<evidence type="ECO:0000256" key="2">
    <source>
        <dbReference type="SAM" id="MobiDB-lite"/>
    </source>
</evidence>
<dbReference type="EMBL" id="CAJNOR010000843">
    <property type="protein sequence ID" value="CAF1019791.1"/>
    <property type="molecule type" value="Genomic_DNA"/>
</dbReference>